<dbReference type="PANTHER" id="PTHR33558">
    <property type="entry name" value="GLUTAREDOXIN-LIKE PROTEIN C5ORF63 HOMOLOG"/>
    <property type="match status" value="1"/>
</dbReference>
<reference evidence="1 2" key="1">
    <citation type="journal article" date="2023" name="J. Phycol.">
        <title>Chrysosporum ovalisporum is synonymous with the true-branching cyanobacterium Umezakia natans (Nostocales/Aphanizomenonaceae).</title>
        <authorList>
            <person name="McGregor G.B."/>
            <person name="Sendall B.C."/>
            <person name="Niiyama Y."/>
            <person name="Tuji A."/>
            <person name="Willis A."/>
        </authorList>
    </citation>
    <scope>NUCLEOTIDE SEQUENCE [LARGE SCALE GENOMIC DNA]</scope>
    <source>
        <strain evidence="1 2">FSS-62</strain>
    </source>
</reference>
<protein>
    <submittedName>
        <fullName evidence="1">Glutaredoxin family protein</fullName>
    </submittedName>
</protein>
<dbReference type="InterPro" id="IPR052565">
    <property type="entry name" value="Glutaredoxin-like_YDR286C"/>
</dbReference>
<dbReference type="Gene3D" id="3.40.30.10">
    <property type="entry name" value="Glutaredoxin"/>
    <property type="match status" value="1"/>
</dbReference>
<gene>
    <name evidence="1" type="ORF">NWP23_16585</name>
</gene>
<dbReference type="GeneID" id="83683552"/>
<dbReference type="Proteomes" id="UP001159370">
    <property type="component" value="Unassembled WGS sequence"/>
</dbReference>
<proteinExistence type="predicted"/>
<comment type="caution">
    <text evidence="1">The sequence shown here is derived from an EMBL/GenBank/DDBJ whole genome shotgun (WGS) entry which is preliminary data.</text>
</comment>
<dbReference type="InterPro" id="IPR036249">
    <property type="entry name" value="Thioredoxin-like_sf"/>
</dbReference>
<dbReference type="InterPro" id="IPR008554">
    <property type="entry name" value="Glutaredoxin-like"/>
</dbReference>
<dbReference type="RefSeq" id="WP_280651799.1">
    <property type="nucleotide sequence ID" value="NZ_JANQDL010000105.1"/>
</dbReference>
<dbReference type="PANTHER" id="PTHR33558:SF1">
    <property type="entry name" value="GLUTAREDOXIN-LIKE PROTEIN C5ORF63 HOMOLOG"/>
    <property type="match status" value="1"/>
</dbReference>
<evidence type="ECO:0000313" key="1">
    <source>
        <dbReference type="EMBL" id="MDH6065343.1"/>
    </source>
</evidence>
<evidence type="ECO:0000313" key="2">
    <source>
        <dbReference type="Proteomes" id="UP001159370"/>
    </source>
</evidence>
<dbReference type="EMBL" id="JANQDL010000105">
    <property type="protein sequence ID" value="MDH6065343.1"/>
    <property type="molecule type" value="Genomic_DNA"/>
</dbReference>
<dbReference type="Pfam" id="PF05768">
    <property type="entry name" value="Glrx-like"/>
    <property type="match status" value="1"/>
</dbReference>
<dbReference type="AlphaFoldDB" id="A0AA43H227"/>
<accession>A0AA43H227</accession>
<sequence>MRLILYSKPGCHLCEGLQEKLQKVRNFCFELEVRDINTREDWFLAYQYEVPVLCLLSYRIPEDKKGETVEERLPRLSPRASVQQLEQMLSKYLSM</sequence>
<name>A0AA43H227_9CYAN</name>
<dbReference type="SUPFAM" id="SSF52833">
    <property type="entry name" value="Thioredoxin-like"/>
    <property type="match status" value="1"/>
</dbReference>
<organism evidence="1 2">
    <name type="scientific">Umezakia ovalisporum FSS-62</name>
    <dbReference type="NCBI Taxonomy" id="2971776"/>
    <lineage>
        <taxon>Bacteria</taxon>
        <taxon>Bacillati</taxon>
        <taxon>Cyanobacteriota</taxon>
        <taxon>Cyanophyceae</taxon>
        <taxon>Nostocales</taxon>
        <taxon>Nodulariaceae</taxon>
        <taxon>Umezakia</taxon>
    </lineage>
</organism>